<dbReference type="GO" id="GO:0016747">
    <property type="term" value="F:acyltransferase activity, transferring groups other than amino-acyl groups"/>
    <property type="evidence" value="ECO:0007669"/>
    <property type="project" value="TreeGrafter"/>
</dbReference>
<comment type="similarity">
    <text evidence="1">Belongs to the plant acyltransferase family.</text>
</comment>
<keyword evidence="3" id="KW-1185">Reference proteome</keyword>
<dbReference type="PANTHER" id="PTHR31642:SF189">
    <property type="entry name" value="ACYLTRANSFERASE GLAUCE"/>
    <property type="match status" value="1"/>
</dbReference>
<protein>
    <submittedName>
        <fullName evidence="2">Uncharacterized protein</fullName>
    </submittedName>
</protein>
<evidence type="ECO:0000256" key="1">
    <source>
        <dbReference type="ARBA" id="ARBA00009861"/>
    </source>
</evidence>
<evidence type="ECO:0000313" key="3">
    <source>
        <dbReference type="Proteomes" id="UP000834106"/>
    </source>
</evidence>
<evidence type="ECO:0000313" key="2">
    <source>
        <dbReference type="EMBL" id="CAI9754512.1"/>
    </source>
</evidence>
<dbReference type="InterPro" id="IPR023213">
    <property type="entry name" value="CAT-like_dom_sf"/>
</dbReference>
<dbReference type="Proteomes" id="UP000834106">
    <property type="component" value="Chromosome 1"/>
</dbReference>
<reference evidence="2" key="1">
    <citation type="submission" date="2023-05" db="EMBL/GenBank/DDBJ databases">
        <authorList>
            <person name="Huff M."/>
        </authorList>
    </citation>
    <scope>NUCLEOTIDE SEQUENCE</scope>
</reference>
<dbReference type="AlphaFoldDB" id="A0AAD2DHB7"/>
<dbReference type="Gene3D" id="3.30.559.10">
    <property type="entry name" value="Chloramphenicol acetyltransferase-like domain"/>
    <property type="match status" value="1"/>
</dbReference>
<organism evidence="2 3">
    <name type="scientific">Fraxinus pennsylvanica</name>
    <dbReference type="NCBI Taxonomy" id="56036"/>
    <lineage>
        <taxon>Eukaryota</taxon>
        <taxon>Viridiplantae</taxon>
        <taxon>Streptophyta</taxon>
        <taxon>Embryophyta</taxon>
        <taxon>Tracheophyta</taxon>
        <taxon>Spermatophyta</taxon>
        <taxon>Magnoliopsida</taxon>
        <taxon>eudicotyledons</taxon>
        <taxon>Gunneridae</taxon>
        <taxon>Pentapetalae</taxon>
        <taxon>asterids</taxon>
        <taxon>lamiids</taxon>
        <taxon>Lamiales</taxon>
        <taxon>Oleaceae</taxon>
        <taxon>Oleeae</taxon>
        <taxon>Fraxinus</taxon>
    </lineage>
</organism>
<sequence>MVSEGAARMTDEYVRSSIDWHENYRGFLNGEFLISSWWRLGFSEVEYPWGKPRHSCPLLQSKKDIILFLTKIINNGVSVWVALPAKEMEKFQSLFHRFLERSI</sequence>
<gene>
    <name evidence="2" type="ORF">FPE_LOCUS1943</name>
</gene>
<accession>A0AAD2DHB7</accession>
<name>A0AAD2DHB7_9LAMI</name>
<proteinExistence type="inferred from homology"/>
<dbReference type="InterPro" id="IPR050317">
    <property type="entry name" value="Plant_Fungal_Acyltransferase"/>
</dbReference>
<dbReference type="Pfam" id="PF02458">
    <property type="entry name" value="Transferase"/>
    <property type="match status" value="1"/>
</dbReference>
<dbReference type="EMBL" id="OU503036">
    <property type="protein sequence ID" value="CAI9754512.1"/>
    <property type="molecule type" value="Genomic_DNA"/>
</dbReference>
<dbReference type="PANTHER" id="PTHR31642">
    <property type="entry name" value="TRICHOTHECENE 3-O-ACETYLTRANSFERASE"/>
    <property type="match status" value="1"/>
</dbReference>